<keyword evidence="14" id="KW-1185">Reference proteome</keyword>
<comment type="catalytic activity">
    <reaction evidence="10">
        <text>ITP + H2O = IDP + phosphate + H(+)</text>
        <dbReference type="Rhea" id="RHEA:28330"/>
        <dbReference type="ChEBI" id="CHEBI:15377"/>
        <dbReference type="ChEBI" id="CHEBI:15378"/>
        <dbReference type="ChEBI" id="CHEBI:43474"/>
        <dbReference type="ChEBI" id="CHEBI:58280"/>
        <dbReference type="ChEBI" id="CHEBI:61402"/>
        <dbReference type="EC" id="3.6.1.73"/>
    </reaction>
</comment>
<keyword evidence="4" id="KW-0547">Nucleotide-binding</keyword>
<evidence type="ECO:0000256" key="4">
    <source>
        <dbReference type="ARBA" id="ARBA00022741"/>
    </source>
</evidence>
<dbReference type="SUPFAM" id="SSF52972">
    <property type="entry name" value="ITPase-like"/>
    <property type="match status" value="1"/>
</dbReference>
<evidence type="ECO:0000256" key="8">
    <source>
        <dbReference type="ARBA" id="ARBA00023211"/>
    </source>
</evidence>
<evidence type="ECO:0000256" key="1">
    <source>
        <dbReference type="ARBA" id="ARBA00001936"/>
    </source>
</evidence>
<keyword evidence="3" id="KW-0479">Metal-binding</keyword>
<keyword evidence="6" id="KW-0460">Magnesium</keyword>
<name>A0ABV7A6N3_9BACI</name>
<dbReference type="Gene3D" id="3.90.950.10">
    <property type="match status" value="1"/>
</dbReference>
<comment type="cofactor">
    <cofactor evidence="1">
        <name>Mn(2+)</name>
        <dbReference type="ChEBI" id="CHEBI:29035"/>
    </cofactor>
</comment>
<evidence type="ECO:0000256" key="3">
    <source>
        <dbReference type="ARBA" id="ARBA00022723"/>
    </source>
</evidence>
<dbReference type="Proteomes" id="UP001595387">
    <property type="component" value="Unassembled WGS sequence"/>
</dbReference>
<reference evidence="14" key="1">
    <citation type="journal article" date="2019" name="Int. J. Syst. Evol. Microbiol.">
        <title>The Global Catalogue of Microorganisms (GCM) 10K type strain sequencing project: providing services to taxonomists for standard genome sequencing and annotation.</title>
        <authorList>
            <consortium name="The Broad Institute Genomics Platform"/>
            <consortium name="The Broad Institute Genome Sequencing Center for Infectious Disease"/>
            <person name="Wu L."/>
            <person name="Ma J."/>
        </authorList>
    </citation>
    <scope>NUCLEOTIDE SEQUENCE [LARGE SCALE GENOMIC DNA]</scope>
    <source>
        <strain evidence="14">KCTC 13193</strain>
    </source>
</reference>
<dbReference type="Pfam" id="PF01931">
    <property type="entry name" value="NTPase_I-T"/>
    <property type="match status" value="1"/>
</dbReference>
<accession>A0ABV7A6N3</accession>
<evidence type="ECO:0000256" key="6">
    <source>
        <dbReference type="ARBA" id="ARBA00022842"/>
    </source>
</evidence>
<evidence type="ECO:0000256" key="10">
    <source>
        <dbReference type="ARBA" id="ARBA00048174"/>
    </source>
</evidence>
<organism evidence="13 14">
    <name type="scientific">Virgibacillus sediminis</name>
    <dbReference type="NCBI Taxonomy" id="202260"/>
    <lineage>
        <taxon>Bacteria</taxon>
        <taxon>Bacillati</taxon>
        <taxon>Bacillota</taxon>
        <taxon>Bacilli</taxon>
        <taxon>Bacillales</taxon>
        <taxon>Bacillaceae</taxon>
        <taxon>Virgibacillus</taxon>
    </lineage>
</organism>
<evidence type="ECO:0000256" key="7">
    <source>
        <dbReference type="ARBA" id="ARBA00023080"/>
    </source>
</evidence>
<gene>
    <name evidence="13" type="ORF">ACFODW_10080</name>
</gene>
<dbReference type="NCBIfam" id="NF002850">
    <property type="entry name" value="PRK03114.1"/>
    <property type="match status" value="1"/>
</dbReference>
<keyword evidence="7" id="KW-0546">Nucleotide metabolism</keyword>
<keyword evidence="8" id="KW-0464">Manganese</keyword>
<dbReference type="PANTHER" id="PTHR34699">
    <property type="match status" value="1"/>
</dbReference>
<evidence type="ECO:0000256" key="9">
    <source>
        <dbReference type="ARBA" id="ARBA00038901"/>
    </source>
</evidence>
<dbReference type="InterPro" id="IPR026533">
    <property type="entry name" value="NTPase/PRRC1"/>
</dbReference>
<comment type="cofactor">
    <cofactor evidence="2">
        <name>Mg(2+)</name>
        <dbReference type="ChEBI" id="CHEBI:18420"/>
    </cofactor>
</comment>
<dbReference type="RefSeq" id="WP_390305941.1">
    <property type="nucleotide sequence ID" value="NZ_JBHRRZ010000015.1"/>
</dbReference>
<keyword evidence="5" id="KW-0378">Hydrolase</keyword>
<comment type="caution">
    <text evidence="13">The sequence shown here is derived from an EMBL/GenBank/DDBJ whole genome shotgun (WGS) entry which is preliminary data.</text>
</comment>
<feature type="domain" description="Non-canonical purine NTP phosphatase/PRRC1" evidence="12">
    <location>
        <begin position="6"/>
        <end position="155"/>
    </location>
</feature>
<evidence type="ECO:0000313" key="14">
    <source>
        <dbReference type="Proteomes" id="UP001595387"/>
    </source>
</evidence>
<evidence type="ECO:0000313" key="13">
    <source>
        <dbReference type="EMBL" id="MFC2948687.1"/>
    </source>
</evidence>
<evidence type="ECO:0000256" key="2">
    <source>
        <dbReference type="ARBA" id="ARBA00001946"/>
    </source>
</evidence>
<evidence type="ECO:0000256" key="11">
    <source>
        <dbReference type="ARBA" id="ARBA00048781"/>
    </source>
</evidence>
<dbReference type="EC" id="3.6.1.73" evidence="9"/>
<dbReference type="InterPro" id="IPR029001">
    <property type="entry name" value="ITPase-like_fam"/>
</dbReference>
<proteinExistence type="predicted"/>
<dbReference type="InterPro" id="IPR050299">
    <property type="entry name" value="YjjX_NTPase"/>
</dbReference>
<comment type="catalytic activity">
    <reaction evidence="11">
        <text>XTP + H2O = XDP + phosphate + H(+)</text>
        <dbReference type="Rhea" id="RHEA:28406"/>
        <dbReference type="ChEBI" id="CHEBI:15377"/>
        <dbReference type="ChEBI" id="CHEBI:15378"/>
        <dbReference type="ChEBI" id="CHEBI:43474"/>
        <dbReference type="ChEBI" id="CHEBI:59884"/>
        <dbReference type="ChEBI" id="CHEBI:61314"/>
        <dbReference type="EC" id="3.6.1.73"/>
    </reaction>
</comment>
<dbReference type="EMBL" id="JBHRRZ010000015">
    <property type="protein sequence ID" value="MFC2948687.1"/>
    <property type="molecule type" value="Genomic_DNA"/>
</dbReference>
<sequence length="166" mass="18299">MKVIVGSKNLTKVGAVEKTFPQDEVIAKDSPSLVAAQPISDEETRMGAVNRAMGCLENASVDLAIGLEGGVMEVDGRLYLCNWGALATREKKVHTASGARILLPKEISKQLKDGRELGDVMEQYTRRNGIRHKEGAIGVFTNELVSRQEMFTHVVKLLRGQWEYSN</sequence>
<protein>
    <recommendedName>
        <fullName evidence="9">inosine/xanthosine triphosphatase</fullName>
        <ecNumber evidence="9">3.6.1.73</ecNumber>
    </recommendedName>
</protein>
<evidence type="ECO:0000256" key="5">
    <source>
        <dbReference type="ARBA" id="ARBA00022801"/>
    </source>
</evidence>
<dbReference type="PANTHER" id="PTHR34699:SF2">
    <property type="entry name" value="NON-CANONICAL PURINE NTP PHOSPHATASE_PRRC1 DOMAIN-CONTAINING PROTEIN"/>
    <property type="match status" value="1"/>
</dbReference>
<evidence type="ECO:0000259" key="12">
    <source>
        <dbReference type="Pfam" id="PF01931"/>
    </source>
</evidence>